<dbReference type="Pfam" id="PF02785">
    <property type="entry name" value="Biotin_carb_C"/>
    <property type="match status" value="1"/>
</dbReference>
<dbReference type="GO" id="GO:0005524">
    <property type="term" value="F:ATP binding"/>
    <property type="evidence" value="ECO:0007669"/>
    <property type="project" value="UniProtKB-UniRule"/>
</dbReference>
<dbReference type="FunFam" id="3.40.50.20:FF:000010">
    <property type="entry name" value="Propionyl-CoA carboxylase subunit alpha"/>
    <property type="match status" value="1"/>
</dbReference>
<feature type="domain" description="Lipoyl-binding" evidence="7">
    <location>
        <begin position="571"/>
        <end position="647"/>
    </location>
</feature>
<dbReference type="PANTHER" id="PTHR18866">
    <property type="entry name" value="CARBOXYLASE:PYRUVATE/ACETYL-COA/PROPIONYL-COA CARBOXYLASE"/>
    <property type="match status" value="1"/>
</dbReference>
<evidence type="ECO:0000256" key="6">
    <source>
        <dbReference type="PROSITE-ProRule" id="PRU00409"/>
    </source>
</evidence>
<keyword evidence="5" id="KW-0092">Biotin</keyword>
<dbReference type="PROSITE" id="PS00866">
    <property type="entry name" value="CPSASE_1"/>
    <property type="match status" value="1"/>
</dbReference>
<dbReference type="Pfam" id="PF00289">
    <property type="entry name" value="Biotin_carb_N"/>
    <property type="match status" value="1"/>
</dbReference>
<feature type="domain" description="Biotin carboxylation" evidence="9">
    <location>
        <begin position="1"/>
        <end position="444"/>
    </location>
</feature>
<keyword evidence="2" id="KW-0436">Ligase</keyword>
<dbReference type="Pfam" id="PF00364">
    <property type="entry name" value="Biotin_lipoyl"/>
    <property type="match status" value="1"/>
</dbReference>
<dbReference type="InterPro" id="IPR005481">
    <property type="entry name" value="BC-like_N"/>
</dbReference>
<dbReference type="GO" id="GO:0016874">
    <property type="term" value="F:ligase activity"/>
    <property type="evidence" value="ECO:0007669"/>
    <property type="project" value="UniProtKB-KW"/>
</dbReference>
<dbReference type="InterPro" id="IPR011053">
    <property type="entry name" value="Single_hybrid_motif"/>
</dbReference>
<dbReference type="InterPro" id="IPR005482">
    <property type="entry name" value="Biotin_COase_C"/>
</dbReference>
<reference evidence="10 11" key="1">
    <citation type="submission" date="2020-05" db="EMBL/GenBank/DDBJ databases">
        <title>Complete genome sequence of Alicycliphilus denitrificans DP3.</title>
        <authorList>
            <person name="Chen X."/>
        </authorList>
    </citation>
    <scope>NUCLEOTIDE SEQUENCE [LARGE SCALE GENOMIC DNA]</scope>
    <source>
        <strain evidence="10 11">DP3</strain>
    </source>
</reference>
<dbReference type="RefSeq" id="WP_103018725.1">
    <property type="nucleotide sequence ID" value="NZ_CP051298.1"/>
</dbReference>
<dbReference type="InterPro" id="IPR011054">
    <property type="entry name" value="Rudment_hybrid_motif"/>
</dbReference>
<gene>
    <name evidence="10" type="ORF">HF896_13860</name>
</gene>
<dbReference type="GO" id="GO:0046872">
    <property type="term" value="F:metal ion binding"/>
    <property type="evidence" value="ECO:0007669"/>
    <property type="project" value="InterPro"/>
</dbReference>
<organism evidence="10 11">
    <name type="scientific">Alicycliphilus denitrificans</name>
    <dbReference type="NCBI Taxonomy" id="179636"/>
    <lineage>
        <taxon>Bacteria</taxon>
        <taxon>Pseudomonadati</taxon>
        <taxon>Pseudomonadota</taxon>
        <taxon>Betaproteobacteria</taxon>
        <taxon>Burkholderiales</taxon>
        <taxon>Comamonadaceae</taxon>
        <taxon>Alicycliphilus</taxon>
    </lineage>
</organism>
<dbReference type="InterPro" id="IPR050856">
    <property type="entry name" value="Biotin_carboxylase_complex"/>
</dbReference>
<evidence type="ECO:0000256" key="4">
    <source>
        <dbReference type="ARBA" id="ARBA00022840"/>
    </source>
</evidence>
<dbReference type="FunFam" id="3.30.470.20:FF:000028">
    <property type="entry name" value="Methylcrotonoyl-CoA carboxylase subunit alpha, mitochondrial"/>
    <property type="match status" value="1"/>
</dbReference>
<feature type="domain" description="ATP-grasp" evidence="8">
    <location>
        <begin position="120"/>
        <end position="317"/>
    </location>
</feature>
<dbReference type="InterPro" id="IPR011761">
    <property type="entry name" value="ATP-grasp"/>
</dbReference>
<dbReference type="Proteomes" id="UP000500755">
    <property type="component" value="Chromosome"/>
</dbReference>
<name>A0A858ZVL5_9BURK</name>
<dbReference type="PROSITE" id="PS50979">
    <property type="entry name" value="BC"/>
    <property type="match status" value="1"/>
</dbReference>
<dbReference type="SUPFAM" id="SSF52440">
    <property type="entry name" value="PreATP-grasp domain"/>
    <property type="match status" value="1"/>
</dbReference>
<keyword evidence="3 6" id="KW-0547">Nucleotide-binding</keyword>
<dbReference type="PANTHER" id="PTHR18866:SF33">
    <property type="entry name" value="METHYLCROTONOYL-COA CARBOXYLASE SUBUNIT ALPHA, MITOCHONDRIAL-RELATED"/>
    <property type="match status" value="1"/>
</dbReference>
<dbReference type="SUPFAM" id="SSF51230">
    <property type="entry name" value="Single hybrid motif"/>
    <property type="match status" value="1"/>
</dbReference>
<dbReference type="PROSITE" id="PS50968">
    <property type="entry name" value="BIOTINYL_LIPOYL"/>
    <property type="match status" value="1"/>
</dbReference>
<keyword evidence="4 6" id="KW-0067">ATP-binding</keyword>
<evidence type="ECO:0000313" key="11">
    <source>
        <dbReference type="Proteomes" id="UP000500755"/>
    </source>
</evidence>
<dbReference type="CDD" id="cd06850">
    <property type="entry name" value="biotinyl_domain"/>
    <property type="match status" value="1"/>
</dbReference>
<comment type="cofactor">
    <cofactor evidence="1">
        <name>biotin</name>
        <dbReference type="ChEBI" id="CHEBI:57586"/>
    </cofactor>
</comment>
<evidence type="ECO:0000259" key="8">
    <source>
        <dbReference type="PROSITE" id="PS50975"/>
    </source>
</evidence>
<dbReference type="PROSITE" id="PS00867">
    <property type="entry name" value="CPSASE_2"/>
    <property type="match status" value="1"/>
</dbReference>
<accession>A0A858ZVL5</accession>
<dbReference type="SUPFAM" id="SSF51246">
    <property type="entry name" value="Rudiment single hybrid motif"/>
    <property type="match status" value="1"/>
</dbReference>
<evidence type="ECO:0000313" key="10">
    <source>
        <dbReference type="EMBL" id="QKD44642.1"/>
    </source>
</evidence>
<dbReference type="PROSITE" id="PS50975">
    <property type="entry name" value="ATP_GRASP"/>
    <property type="match status" value="1"/>
</dbReference>
<proteinExistence type="predicted"/>
<dbReference type="InterPro" id="IPR011764">
    <property type="entry name" value="Biotin_carboxylation_dom"/>
</dbReference>
<dbReference type="EMBL" id="CP051298">
    <property type="protein sequence ID" value="QKD44642.1"/>
    <property type="molecule type" value="Genomic_DNA"/>
</dbReference>
<sequence length="647" mass="69280">MFKRVLIANRGEIACRIARTCRAMGIEYVGLYTDVDAAAPHLEGTAARVRIGTGPAAQSYLDIERIVAAARETGCDAVHPGYGFLSENSRFAAAVAAAGLTFVGPKPETIATLGDKARAKALMEAARVPVVPGGGDASDDPETVEAMVRRVGFPVLLKPSAGGGGKGMRVIADAAEVREAVASAIRVARSSFGDGRLIVERFIEQPRHIEVQVFGDSHGNVAHLFERECSLQRRHQKVVEEAPAPNLPEAVRSRLVEAAVRGARSVGYLNAGTFEFIVARDFQFYFLEVNTRLQVEHPVTESVTGLDLVEWQLRVAAGEPLPLAQERIRCDGHAVECRIYAEDPAHDFRPSPGEVGAVRWPRHVRVEAGIAAGGVVPPFYDPMVAKLVTHAPSRETALARMVEALDETALMGLTTNIGYLRRVLVDAGVRAAQVHTRYLDEHGSRFATHGGTARAAACAATIGPRSATARHPWACAHVADRASLDPQAPLGRVHLWAGEQQLAAALQARTADGFRVGVDDASWDVAAAQESDGLHRGRIGAGTWFAQWRQGLWELQVHGDRFPLQPARTRRFDEAATAGLAVAPMSGTIAALPVAAGERVAEGATVAVVEAMKMEHRVVAAREGIVRALAFRVGDTVKAGELIVDIE</sequence>
<evidence type="ECO:0000256" key="3">
    <source>
        <dbReference type="ARBA" id="ARBA00022741"/>
    </source>
</evidence>
<dbReference type="Gene3D" id="2.40.50.100">
    <property type="match status" value="1"/>
</dbReference>
<evidence type="ECO:0000259" key="7">
    <source>
        <dbReference type="PROSITE" id="PS50968"/>
    </source>
</evidence>
<dbReference type="SUPFAM" id="SSF56059">
    <property type="entry name" value="Glutathione synthetase ATP-binding domain-like"/>
    <property type="match status" value="1"/>
</dbReference>
<evidence type="ECO:0000256" key="2">
    <source>
        <dbReference type="ARBA" id="ARBA00022598"/>
    </source>
</evidence>
<dbReference type="Gene3D" id="3.30.470.20">
    <property type="entry name" value="ATP-grasp fold, B domain"/>
    <property type="match status" value="1"/>
</dbReference>
<evidence type="ECO:0000256" key="5">
    <source>
        <dbReference type="ARBA" id="ARBA00023267"/>
    </source>
</evidence>
<dbReference type="SMART" id="SM00878">
    <property type="entry name" value="Biotin_carb_C"/>
    <property type="match status" value="1"/>
</dbReference>
<dbReference type="InterPro" id="IPR005479">
    <property type="entry name" value="CPAse_ATP-bd"/>
</dbReference>
<protein>
    <submittedName>
        <fullName evidence="10">ATP-grasp domain-containing protein</fullName>
    </submittedName>
</protein>
<dbReference type="InterPro" id="IPR016185">
    <property type="entry name" value="PreATP-grasp_dom_sf"/>
</dbReference>
<dbReference type="AlphaFoldDB" id="A0A858ZVL5"/>
<evidence type="ECO:0000259" key="9">
    <source>
        <dbReference type="PROSITE" id="PS50979"/>
    </source>
</evidence>
<dbReference type="InterPro" id="IPR000089">
    <property type="entry name" value="Biotin_lipoyl"/>
</dbReference>
<evidence type="ECO:0000256" key="1">
    <source>
        <dbReference type="ARBA" id="ARBA00001953"/>
    </source>
</evidence>
<dbReference type="Pfam" id="PF02786">
    <property type="entry name" value="CPSase_L_D2"/>
    <property type="match status" value="1"/>
</dbReference>